<evidence type="ECO:0000256" key="10">
    <source>
        <dbReference type="SAM" id="MobiDB-lite"/>
    </source>
</evidence>
<dbReference type="InterPro" id="IPR037682">
    <property type="entry name" value="TonB_C"/>
</dbReference>
<keyword evidence="5" id="KW-0997">Cell inner membrane</keyword>
<keyword evidence="8" id="KW-1133">Transmembrane helix</keyword>
<evidence type="ECO:0000259" key="12">
    <source>
        <dbReference type="PROSITE" id="PS52015"/>
    </source>
</evidence>
<dbReference type="SUPFAM" id="SSF74653">
    <property type="entry name" value="TolA/TonB C-terminal domain"/>
    <property type="match status" value="1"/>
</dbReference>
<dbReference type="OrthoDB" id="123357at2"/>
<evidence type="ECO:0000256" key="1">
    <source>
        <dbReference type="ARBA" id="ARBA00004383"/>
    </source>
</evidence>
<dbReference type="GO" id="GO:0031992">
    <property type="term" value="F:energy transducer activity"/>
    <property type="evidence" value="ECO:0007669"/>
    <property type="project" value="InterPro"/>
</dbReference>
<feature type="compositionally biased region" description="Low complexity" evidence="10">
    <location>
        <begin position="114"/>
        <end position="123"/>
    </location>
</feature>
<name>A0A1I6LCM7_9BACT</name>
<keyword evidence="11" id="KW-0732">Signal</keyword>
<evidence type="ECO:0000313" key="13">
    <source>
        <dbReference type="EMBL" id="SFS01222.1"/>
    </source>
</evidence>
<dbReference type="GO" id="GO:0055085">
    <property type="term" value="P:transmembrane transport"/>
    <property type="evidence" value="ECO:0007669"/>
    <property type="project" value="InterPro"/>
</dbReference>
<dbReference type="RefSeq" id="WP_089836400.1">
    <property type="nucleotide sequence ID" value="NZ_FOZL01000001.1"/>
</dbReference>
<comment type="subcellular location">
    <subcellularLocation>
        <location evidence="1">Cell inner membrane</location>
        <topology evidence="1">Single-pass membrane protein</topology>
        <orientation evidence="1">Periplasmic side</orientation>
    </subcellularLocation>
</comment>
<evidence type="ECO:0000256" key="8">
    <source>
        <dbReference type="ARBA" id="ARBA00022989"/>
    </source>
</evidence>
<dbReference type="InterPro" id="IPR051045">
    <property type="entry name" value="TonB-dependent_transducer"/>
</dbReference>
<reference evidence="13 14" key="1">
    <citation type="submission" date="2016-10" db="EMBL/GenBank/DDBJ databases">
        <authorList>
            <person name="de Groot N.N."/>
        </authorList>
    </citation>
    <scope>NUCLEOTIDE SEQUENCE [LARGE SCALE GENOMIC DNA]</scope>
    <source>
        <strain evidence="13 14">DSM 21001</strain>
    </source>
</reference>
<dbReference type="Proteomes" id="UP000199024">
    <property type="component" value="Unassembled WGS sequence"/>
</dbReference>
<dbReference type="InterPro" id="IPR006260">
    <property type="entry name" value="TonB/TolA_C"/>
</dbReference>
<evidence type="ECO:0000256" key="7">
    <source>
        <dbReference type="ARBA" id="ARBA00022927"/>
    </source>
</evidence>
<evidence type="ECO:0000256" key="2">
    <source>
        <dbReference type="ARBA" id="ARBA00006555"/>
    </source>
</evidence>
<dbReference type="PANTHER" id="PTHR33446">
    <property type="entry name" value="PROTEIN TONB-RELATED"/>
    <property type="match status" value="1"/>
</dbReference>
<dbReference type="NCBIfam" id="TIGR01352">
    <property type="entry name" value="tonB_Cterm"/>
    <property type="match status" value="1"/>
</dbReference>
<evidence type="ECO:0000256" key="9">
    <source>
        <dbReference type="ARBA" id="ARBA00023136"/>
    </source>
</evidence>
<feature type="region of interest" description="Disordered" evidence="10">
    <location>
        <begin position="111"/>
        <end position="139"/>
    </location>
</feature>
<evidence type="ECO:0000256" key="3">
    <source>
        <dbReference type="ARBA" id="ARBA00022448"/>
    </source>
</evidence>
<feature type="domain" description="TonB C-terminal" evidence="12">
    <location>
        <begin position="17"/>
        <end position="111"/>
    </location>
</feature>
<keyword evidence="9" id="KW-0472">Membrane</keyword>
<keyword evidence="7" id="KW-0653">Protein transport</keyword>
<keyword evidence="3" id="KW-0813">Transport</keyword>
<dbReference type="PANTHER" id="PTHR33446:SF2">
    <property type="entry name" value="PROTEIN TONB"/>
    <property type="match status" value="1"/>
</dbReference>
<protein>
    <submittedName>
        <fullName evidence="13">TonB family C-terminal domain-containing protein</fullName>
    </submittedName>
</protein>
<feature type="compositionally biased region" description="Polar residues" evidence="10">
    <location>
        <begin position="124"/>
        <end position="139"/>
    </location>
</feature>
<evidence type="ECO:0000256" key="6">
    <source>
        <dbReference type="ARBA" id="ARBA00022692"/>
    </source>
</evidence>
<dbReference type="PROSITE" id="PS52015">
    <property type="entry name" value="TONB_CTD"/>
    <property type="match status" value="1"/>
</dbReference>
<dbReference type="GO" id="GO:0015031">
    <property type="term" value="P:protein transport"/>
    <property type="evidence" value="ECO:0007669"/>
    <property type="project" value="UniProtKB-KW"/>
</dbReference>
<dbReference type="AlphaFoldDB" id="A0A1I6LCM7"/>
<dbReference type="Gene3D" id="3.30.1150.10">
    <property type="match status" value="1"/>
</dbReference>
<dbReference type="InterPro" id="IPR003538">
    <property type="entry name" value="TonB"/>
</dbReference>
<evidence type="ECO:0000313" key="14">
    <source>
        <dbReference type="Proteomes" id="UP000199024"/>
    </source>
</evidence>
<feature type="chain" id="PRO_5011476705" evidence="11">
    <location>
        <begin position="22"/>
        <end position="139"/>
    </location>
</feature>
<evidence type="ECO:0000256" key="11">
    <source>
        <dbReference type="SAM" id="SignalP"/>
    </source>
</evidence>
<comment type="similarity">
    <text evidence="2">Belongs to the TonB family.</text>
</comment>
<dbReference type="GO" id="GO:0005886">
    <property type="term" value="C:plasma membrane"/>
    <property type="evidence" value="ECO:0007669"/>
    <property type="project" value="UniProtKB-SubCell"/>
</dbReference>
<organism evidence="13 14">
    <name type="scientific">Granulicella pectinivorans</name>
    <dbReference type="NCBI Taxonomy" id="474950"/>
    <lineage>
        <taxon>Bacteria</taxon>
        <taxon>Pseudomonadati</taxon>
        <taxon>Acidobacteriota</taxon>
        <taxon>Terriglobia</taxon>
        <taxon>Terriglobales</taxon>
        <taxon>Acidobacteriaceae</taxon>
        <taxon>Granulicella</taxon>
    </lineage>
</organism>
<feature type="signal peptide" evidence="11">
    <location>
        <begin position="1"/>
        <end position="21"/>
    </location>
</feature>
<dbReference type="GO" id="GO:0030288">
    <property type="term" value="C:outer membrane-bounded periplasmic space"/>
    <property type="evidence" value="ECO:0007669"/>
    <property type="project" value="InterPro"/>
</dbReference>
<keyword evidence="14" id="KW-1185">Reference proteome</keyword>
<gene>
    <name evidence="13" type="ORF">SAMN05421771_0555</name>
</gene>
<dbReference type="PRINTS" id="PR01374">
    <property type="entry name" value="TONBPROTEIN"/>
</dbReference>
<evidence type="ECO:0000256" key="5">
    <source>
        <dbReference type="ARBA" id="ARBA00022519"/>
    </source>
</evidence>
<sequence>MKLRLLATALCLFAIAGALNAQTLASAKPPGYPLAAKAAGIEGHVVLKATISKEGKVQDIHVVSGPPELREAAINAVQYWTYKPYTHFGRVVEVDTTVTVNFTMGNPKEKAKAQAEAQALLAKSTQPSQDAQQTSTPQN</sequence>
<dbReference type="Pfam" id="PF03544">
    <property type="entry name" value="TonB_C"/>
    <property type="match status" value="1"/>
</dbReference>
<evidence type="ECO:0000256" key="4">
    <source>
        <dbReference type="ARBA" id="ARBA00022475"/>
    </source>
</evidence>
<dbReference type="EMBL" id="FOZL01000001">
    <property type="protein sequence ID" value="SFS01222.1"/>
    <property type="molecule type" value="Genomic_DNA"/>
</dbReference>
<dbReference type="STRING" id="474950.SAMN05421771_0555"/>
<keyword evidence="6" id="KW-0812">Transmembrane</keyword>
<keyword evidence="4" id="KW-1003">Cell membrane</keyword>
<proteinExistence type="inferred from homology"/>
<dbReference type="GO" id="GO:0015891">
    <property type="term" value="P:siderophore transport"/>
    <property type="evidence" value="ECO:0007669"/>
    <property type="project" value="InterPro"/>
</dbReference>
<accession>A0A1I6LCM7</accession>